<evidence type="ECO:0000256" key="2">
    <source>
        <dbReference type="ARBA" id="ARBA00022448"/>
    </source>
</evidence>
<dbReference type="PANTHER" id="PTHR43227:SF11">
    <property type="entry name" value="BLL4140 PROTEIN"/>
    <property type="match status" value="1"/>
</dbReference>
<evidence type="ECO:0000313" key="10">
    <source>
        <dbReference type="Proteomes" id="UP000236311"/>
    </source>
</evidence>
<reference evidence="9 10" key="1">
    <citation type="submission" date="2018-01" db="EMBL/GenBank/DDBJ databases">
        <authorList>
            <person name="Gaut B.S."/>
            <person name="Morton B.R."/>
            <person name="Clegg M.T."/>
            <person name="Duvall M.R."/>
        </authorList>
    </citation>
    <scope>NUCLEOTIDE SEQUENCE [LARGE SCALE GENOMIC DNA]</scope>
    <source>
        <strain evidence="9">GP69</strain>
    </source>
</reference>
<dbReference type="RefSeq" id="WP_242982590.1">
    <property type="nucleotide sequence ID" value="NZ_JANJZD010000037.1"/>
</dbReference>
<feature type="transmembrane region" description="Helical" evidence="7">
    <location>
        <begin position="288"/>
        <end position="309"/>
    </location>
</feature>
<keyword evidence="10" id="KW-1185">Reference proteome</keyword>
<dbReference type="Pfam" id="PF00528">
    <property type="entry name" value="BPD_transp_1"/>
    <property type="match status" value="1"/>
</dbReference>
<proteinExistence type="inferred from homology"/>
<dbReference type="GO" id="GO:0055085">
    <property type="term" value="P:transmembrane transport"/>
    <property type="evidence" value="ECO:0007669"/>
    <property type="project" value="InterPro"/>
</dbReference>
<feature type="transmembrane region" description="Helical" evidence="7">
    <location>
        <begin position="190"/>
        <end position="209"/>
    </location>
</feature>
<dbReference type="InterPro" id="IPR035906">
    <property type="entry name" value="MetI-like_sf"/>
</dbReference>
<keyword evidence="3" id="KW-1003">Cell membrane</keyword>
<sequence length="322" mass="36583">MSRFMARMRANMRESKIEHRANTTPWKKDLKKNWGLYFFILPVIAYYLIFCYYPMYGATIAFRDYSPAKGILGSDWVGLKNFVSFFSYPDVGRLFRNTMIMSIVGLVVGRCASITLALMFHELRWKRFKKITQTISIFPHFISVVVTCTIFMQFCMTDGLFNVILGWFGAEPKNLLGIPGAFVPIRQIMHLWQGMGWNCIIMLAAMSGVDQQIYEAARLDGCGRIQQMRYITLPAISPTRVLTLIMSIGTLLSVGHEDIILLYNPAIYETADVISTYVYRKGLVEFSFSYSTAVGLVNSVLNIILLLLANKIAKTVSETSLL</sequence>
<name>A0A2K4ZN92_9FIRM</name>
<dbReference type="Proteomes" id="UP000236311">
    <property type="component" value="Unassembled WGS sequence"/>
</dbReference>
<keyword evidence="9" id="KW-0762">Sugar transport</keyword>
<evidence type="ECO:0000256" key="6">
    <source>
        <dbReference type="ARBA" id="ARBA00023136"/>
    </source>
</evidence>
<dbReference type="CDD" id="cd06261">
    <property type="entry name" value="TM_PBP2"/>
    <property type="match status" value="1"/>
</dbReference>
<keyword evidence="4 7" id="KW-0812">Transmembrane</keyword>
<evidence type="ECO:0000256" key="7">
    <source>
        <dbReference type="RuleBase" id="RU363032"/>
    </source>
</evidence>
<dbReference type="GO" id="GO:0005886">
    <property type="term" value="C:plasma membrane"/>
    <property type="evidence" value="ECO:0007669"/>
    <property type="project" value="UniProtKB-SubCell"/>
</dbReference>
<evidence type="ECO:0000256" key="5">
    <source>
        <dbReference type="ARBA" id="ARBA00022989"/>
    </source>
</evidence>
<dbReference type="PANTHER" id="PTHR43227">
    <property type="entry name" value="BLL4140 PROTEIN"/>
    <property type="match status" value="1"/>
</dbReference>
<keyword evidence="2 7" id="KW-0813">Transport</keyword>
<feature type="transmembrane region" description="Helical" evidence="7">
    <location>
        <begin position="34"/>
        <end position="55"/>
    </location>
</feature>
<comment type="subcellular location">
    <subcellularLocation>
        <location evidence="1 7">Cell membrane</location>
        <topology evidence="1 7">Multi-pass membrane protein</topology>
    </subcellularLocation>
</comment>
<dbReference type="InterPro" id="IPR050809">
    <property type="entry name" value="UgpAE/MalFG_permease"/>
</dbReference>
<dbReference type="AlphaFoldDB" id="A0A2K4ZN92"/>
<keyword evidence="6 7" id="KW-0472">Membrane</keyword>
<feature type="transmembrane region" description="Helical" evidence="7">
    <location>
        <begin position="99"/>
        <end position="120"/>
    </location>
</feature>
<keyword evidence="5 7" id="KW-1133">Transmembrane helix</keyword>
<evidence type="ECO:0000256" key="4">
    <source>
        <dbReference type="ARBA" id="ARBA00022692"/>
    </source>
</evidence>
<organism evidence="9 10">
    <name type="scientific">Acetatifactor muris</name>
    <dbReference type="NCBI Taxonomy" id="879566"/>
    <lineage>
        <taxon>Bacteria</taxon>
        <taxon>Bacillati</taxon>
        <taxon>Bacillota</taxon>
        <taxon>Clostridia</taxon>
        <taxon>Lachnospirales</taxon>
        <taxon>Lachnospiraceae</taxon>
        <taxon>Acetatifactor</taxon>
    </lineage>
</organism>
<feature type="transmembrane region" description="Helical" evidence="7">
    <location>
        <begin position="141"/>
        <end position="170"/>
    </location>
</feature>
<dbReference type="EMBL" id="OFSM01000035">
    <property type="protein sequence ID" value="SOY31949.1"/>
    <property type="molecule type" value="Genomic_DNA"/>
</dbReference>
<comment type="similarity">
    <text evidence="7">Belongs to the binding-protein-dependent transport system permease family.</text>
</comment>
<accession>A0A2K4ZN92</accession>
<evidence type="ECO:0000259" key="8">
    <source>
        <dbReference type="PROSITE" id="PS50928"/>
    </source>
</evidence>
<feature type="domain" description="ABC transmembrane type-1" evidence="8">
    <location>
        <begin position="95"/>
        <end position="309"/>
    </location>
</feature>
<evidence type="ECO:0000256" key="3">
    <source>
        <dbReference type="ARBA" id="ARBA00022475"/>
    </source>
</evidence>
<evidence type="ECO:0000256" key="1">
    <source>
        <dbReference type="ARBA" id="ARBA00004651"/>
    </source>
</evidence>
<protein>
    <submittedName>
        <fullName evidence="9">Putative multiple-sugar transport system permease YteP</fullName>
    </submittedName>
</protein>
<dbReference type="InterPro" id="IPR000515">
    <property type="entry name" value="MetI-like"/>
</dbReference>
<dbReference type="SUPFAM" id="SSF161098">
    <property type="entry name" value="MetI-like"/>
    <property type="match status" value="1"/>
</dbReference>
<dbReference type="PROSITE" id="PS50928">
    <property type="entry name" value="ABC_TM1"/>
    <property type="match status" value="1"/>
</dbReference>
<gene>
    <name evidence="9" type="primary">yteP_33</name>
    <name evidence="9" type="ORF">AMURIS_04701</name>
</gene>
<dbReference type="Gene3D" id="1.10.3720.10">
    <property type="entry name" value="MetI-like"/>
    <property type="match status" value="1"/>
</dbReference>
<feature type="transmembrane region" description="Helical" evidence="7">
    <location>
        <begin position="230"/>
        <end position="254"/>
    </location>
</feature>
<evidence type="ECO:0000313" key="9">
    <source>
        <dbReference type="EMBL" id="SOY31949.1"/>
    </source>
</evidence>